<dbReference type="PANTHER" id="PTHR42883">
    <property type="entry name" value="GLUCOSE-1-PHOSPHATE THYMIDYLTRANSFERASE"/>
    <property type="match status" value="1"/>
</dbReference>
<evidence type="ECO:0000313" key="2">
    <source>
        <dbReference type="EMBL" id="SFS70940.1"/>
    </source>
</evidence>
<dbReference type="EMBL" id="FOZS01000002">
    <property type="protein sequence ID" value="SFS70940.1"/>
    <property type="molecule type" value="Genomic_DNA"/>
</dbReference>
<dbReference type="Proteomes" id="UP000199199">
    <property type="component" value="Unassembled WGS sequence"/>
</dbReference>
<dbReference type="SUPFAM" id="SSF53448">
    <property type="entry name" value="Nucleotide-diphospho-sugar transferases"/>
    <property type="match status" value="1"/>
</dbReference>
<dbReference type="AlphaFoldDB" id="A0A1I6S237"/>
<feature type="domain" description="Nucleotidyl transferase" evidence="1">
    <location>
        <begin position="2"/>
        <end position="237"/>
    </location>
</feature>
<dbReference type="OrthoDB" id="15372at2157"/>
<dbReference type="RefSeq" id="WP_092904811.1">
    <property type="nucleotide sequence ID" value="NZ_FOZS01000002.1"/>
</dbReference>
<accession>A0A1I6S237</accession>
<dbReference type="InterPro" id="IPR005835">
    <property type="entry name" value="NTP_transferase_dom"/>
</dbReference>
<dbReference type="PANTHER" id="PTHR42883:SF2">
    <property type="entry name" value="THYMIDYLYLTRANSFERASE"/>
    <property type="match status" value="1"/>
</dbReference>
<keyword evidence="3" id="KW-1185">Reference proteome</keyword>
<dbReference type="GO" id="GO:0016740">
    <property type="term" value="F:transferase activity"/>
    <property type="evidence" value="ECO:0007669"/>
    <property type="project" value="UniProtKB-KW"/>
</dbReference>
<evidence type="ECO:0000313" key="3">
    <source>
        <dbReference type="Proteomes" id="UP000199199"/>
    </source>
</evidence>
<sequence>MKAVVLAGGYATRMWPITKHRPKMFLPIGDSTVIDRIFRSLEDDDRIDEVYVSTNERFAPDFETHLAESEFEKPRLSIEDTSEEADKFGVVGALAQLVEREGVDDDLLVIAGDNLISFEIPEFLDYFERRETPTLAAYDVGSREKASSYGLVELEGDRVVDFQEKPDDPKSTLVSIACYAFPRDSLSLLGTYLEDGNNPDEPGWFVQWLQNREPTHAFTFEDAWFDIGTPESYLDAVAWHLDGESMVAETATLENVSVGDNVHVMDGANLEDSELDHAVIFPDATVRNGDIRRSIIDEGTHLENLDLAGALIGAHTTITNHVGE</sequence>
<protein>
    <submittedName>
        <fullName evidence="2">Glucose-1-phosphate thymidylyltransferase</fullName>
    </submittedName>
</protein>
<name>A0A1I6S237_9EURY</name>
<proteinExistence type="predicted"/>
<dbReference type="Gene3D" id="3.90.550.10">
    <property type="entry name" value="Spore Coat Polysaccharide Biosynthesis Protein SpsA, Chain A"/>
    <property type="match status" value="1"/>
</dbReference>
<evidence type="ECO:0000259" key="1">
    <source>
        <dbReference type="Pfam" id="PF00483"/>
    </source>
</evidence>
<dbReference type="InterPro" id="IPR029044">
    <property type="entry name" value="Nucleotide-diphossugar_trans"/>
</dbReference>
<dbReference type="Pfam" id="PF00483">
    <property type="entry name" value="NTP_transferase"/>
    <property type="match status" value="1"/>
</dbReference>
<organism evidence="2 3">
    <name type="scientific">Halostagnicola kamekurae</name>
    <dbReference type="NCBI Taxonomy" id="619731"/>
    <lineage>
        <taxon>Archaea</taxon>
        <taxon>Methanobacteriati</taxon>
        <taxon>Methanobacteriota</taxon>
        <taxon>Stenosarchaea group</taxon>
        <taxon>Halobacteria</taxon>
        <taxon>Halobacteriales</taxon>
        <taxon>Natrialbaceae</taxon>
        <taxon>Halostagnicola</taxon>
    </lineage>
</organism>
<gene>
    <name evidence="2" type="ORF">SAMN04488556_2375</name>
</gene>
<keyword evidence="2" id="KW-0808">Transferase</keyword>
<dbReference type="CDD" id="cd04181">
    <property type="entry name" value="NTP_transferase"/>
    <property type="match status" value="1"/>
</dbReference>
<reference evidence="3" key="1">
    <citation type="submission" date="2016-10" db="EMBL/GenBank/DDBJ databases">
        <authorList>
            <person name="Varghese N."/>
            <person name="Submissions S."/>
        </authorList>
    </citation>
    <scope>NUCLEOTIDE SEQUENCE [LARGE SCALE GENOMIC DNA]</scope>
    <source>
        <strain evidence="3">DSM 22427</strain>
    </source>
</reference>